<name>A0A0K2U2H1_LEPSM</name>
<proteinExistence type="predicted"/>
<evidence type="ECO:0000313" key="1">
    <source>
        <dbReference type="EMBL" id="CDW32280.1"/>
    </source>
</evidence>
<dbReference type="EMBL" id="HACA01014919">
    <property type="protein sequence ID" value="CDW32280.1"/>
    <property type="molecule type" value="Transcribed_RNA"/>
</dbReference>
<protein>
    <submittedName>
        <fullName evidence="1">Uncharacterized protein</fullName>
    </submittedName>
</protein>
<reference evidence="1" key="1">
    <citation type="submission" date="2014-05" db="EMBL/GenBank/DDBJ databases">
        <authorList>
            <person name="Chronopoulou M."/>
        </authorList>
    </citation>
    <scope>NUCLEOTIDE SEQUENCE</scope>
    <source>
        <tissue evidence="1">Whole organism</tissue>
    </source>
</reference>
<organism evidence="1">
    <name type="scientific">Lepeophtheirus salmonis</name>
    <name type="common">Salmon louse</name>
    <name type="synonym">Caligus salmonis</name>
    <dbReference type="NCBI Taxonomy" id="72036"/>
    <lineage>
        <taxon>Eukaryota</taxon>
        <taxon>Metazoa</taxon>
        <taxon>Ecdysozoa</taxon>
        <taxon>Arthropoda</taxon>
        <taxon>Crustacea</taxon>
        <taxon>Multicrustacea</taxon>
        <taxon>Hexanauplia</taxon>
        <taxon>Copepoda</taxon>
        <taxon>Siphonostomatoida</taxon>
        <taxon>Caligidae</taxon>
        <taxon>Lepeophtheirus</taxon>
    </lineage>
</organism>
<sequence length="14" mass="1421">MSAGGRDVAPLPHI</sequence>
<accession>A0A0K2U2H1</accession>